<dbReference type="Pfam" id="PF15003">
    <property type="entry name" value="HAUS2"/>
    <property type="match status" value="1"/>
</dbReference>
<feature type="non-terminal residue" evidence="1">
    <location>
        <position position="123"/>
    </location>
</feature>
<dbReference type="PRINTS" id="PR02088">
    <property type="entry name" value="HAUSAUGMINL2"/>
</dbReference>
<dbReference type="GO" id="GO:1990498">
    <property type="term" value="C:mitotic spindle microtubule"/>
    <property type="evidence" value="ECO:0007669"/>
    <property type="project" value="TreeGrafter"/>
</dbReference>
<dbReference type="EMBL" id="VZSG01000011">
    <property type="protein sequence ID" value="NWX81920.1"/>
    <property type="molecule type" value="Genomic_DNA"/>
</dbReference>
<dbReference type="PANTHER" id="PTHR16039:SF1">
    <property type="entry name" value="HAUS AUGMIN-LIKE COMPLEX SUBUNIT 2"/>
    <property type="match status" value="1"/>
</dbReference>
<organism evidence="1 2">
    <name type="scientific">Nothoprocta pentlandii</name>
    <dbReference type="NCBI Taxonomy" id="2585814"/>
    <lineage>
        <taxon>Eukaryota</taxon>
        <taxon>Metazoa</taxon>
        <taxon>Chordata</taxon>
        <taxon>Craniata</taxon>
        <taxon>Vertebrata</taxon>
        <taxon>Euteleostomi</taxon>
        <taxon>Archelosauria</taxon>
        <taxon>Archosauria</taxon>
        <taxon>Dinosauria</taxon>
        <taxon>Saurischia</taxon>
        <taxon>Theropoda</taxon>
        <taxon>Coelurosauria</taxon>
        <taxon>Aves</taxon>
        <taxon>Palaeognathae</taxon>
        <taxon>Tinamiformes</taxon>
        <taxon>Tinamidae</taxon>
        <taxon>Nothoprocta</taxon>
    </lineage>
</organism>
<dbReference type="PANTHER" id="PTHR16039">
    <property type="entry name" value="HAUS AUGMIN-LIKE COMPLEX SUBUNIT 2"/>
    <property type="match status" value="1"/>
</dbReference>
<dbReference type="GO" id="GO:0005813">
    <property type="term" value="C:centrosome"/>
    <property type="evidence" value="ECO:0007669"/>
    <property type="project" value="TreeGrafter"/>
</dbReference>
<evidence type="ECO:0000313" key="1">
    <source>
        <dbReference type="EMBL" id="NWX81920.1"/>
    </source>
</evidence>
<reference evidence="1 2" key="1">
    <citation type="submission" date="2019-09" db="EMBL/GenBank/DDBJ databases">
        <title>Bird 10,000 Genomes (B10K) Project - Family phase.</title>
        <authorList>
            <person name="Zhang G."/>
        </authorList>
    </citation>
    <scope>NUCLEOTIDE SEQUENCE [LARGE SCALE GENOMIC DNA]</scope>
    <source>
        <strain evidence="1">B10K-MSB-04</strain>
    </source>
</reference>
<feature type="non-terminal residue" evidence="1">
    <location>
        <position position="1"/>
    </location>
</feature>
<dbReference type="InterPro" id="IPR028346">
    <property type="entry name" value="HAUS2"/>
</dbReference>
<dbReference type="GO" id="GO:0051225">
    <property type="term" value="P:spindle assembly"/>
    <property type="evidence" value="ECO:0007669"/>
    <property type="project" value="InterPro"/>
</dbReference>
<proteinExistence type="predicted"/>
<dbReference type="GO" id="GO:0007020">
    <property type="term" value="P:microtubule nucleation"/>
    <property type="evidence" value="ECO:0007669"/>
    <property type="project" value="TreeGrafter"/>
</dbReference>
<dbReference type="GO" id="GO:0007098">
    <property type="term" value="P:centrosome cycle"/>
    <property type="evidence" value="ECO:0007669"/>
    <property type="project" value="InterPro"/>
</dbReference>
<keyword evidence="2" id="KW-1185">Reference proteome</keyword>
<gene>
    <name evidence="1" type="primary">Haus2</name>
    <name evidence="1" type="ORF">NOTPEN_R04262</name>
</gene>
<dbReference type="AlphaFoldDB" id="A0A7K6ZDC6"/>
<name>A0A7K6ZDC6_9AVES</name>
<evidence type="ECO:0000313" key="2">
    <source>
        <dbReference type="Proteomes" id="UP000538817"/>
    </source>
</evidence>
<sequence length="123" mass="14705">SSLQFYFIDQKYQILQDMNNHLEAVLKEKRSLRQRLIKPRCQDSLPIEAPFHKYIVELLTEAVNFIEKLERHLQTVRSVPQIPTLMKNMDTALTKTEMLVRDLEELTEQIVKWREVQKEVHSD</sequence>
<dbReference type="GO" id="GO:0070652">
    <property type="term" value="C:HAUS complex"/>
    <property type="evidence" value="ECO:0007669"/>
    <property type="project" value="InterPro"/>
</dbReference>
<dbReference type="Proteomes" id="UP000538817">
    <property type="component" value="Unassembled WGS sequence"/>
</dbReference>
<dbReference type="InterPro" id="IPR026242">
    <property type="entry name" value="HAUS2_metazoa"/>
</dbReference>
<comment type="caution">
    <text evidence="1">The sequence shown here is derived from an EMBL/GenBank/DDBJ whole genome shotgun (WGS) entry which is preliminary data.</text>
</comment>
<accession>A0A7K6ZDC6</accession>
<protein>
    <submittedName>
        <fullName evidence="1">HAUS2 protein</fullName>
    </submittedName>
</protein>